<dbReference type="EMBL" id="KN589619">
    <property type="protein sequence ID" value="KHJ81450.1"/>
    <property type="molecule type" value="Genomic_DNA"/>
</dbReference>
<evidence type="ECO:0000313" key="1">
    <source>
        <dbReference type="EMBL" id="KHJ81450.1"/>
    </source>
</evidence>
<dbReference type="OrthoDB" id="5862073at2759"/>
<gene>
    <name evidence="1" type="ORF">OESDEN_18864</name>
</gene>
<evidence type="ECO:0000313" key="2">
    <source>
        <dbReference type="Proteomes" id="UP000053660"/>
    </source>
</evidence>
<dbReference type="AlphaFoldDB" id="A0A0B1SDZ3"/>
<reference evidence="1 2" key="1">
    <citation type="submission" date="2014-03" db="EMBL/GenBank/DDBJ databases">
        <title>Draft genome of the hookworm Oesophagostomum dentatum.</title>
        <authorList>
            <person name="Mitreva M."/>
        </authorList>
    </citation>
    <scope>NUCLEOTIDE SEQUENCE [LARGE SCALE GENOMIC DNA]</scope>
    <source>
        <strain evidence="1 2">OD-Hann</strain>
    </source>
</reference>
<proteinExistence type="predicted"/>
<name>A0A0B1SDZ3_OESDE</name>
<organism evidence="1 2">
    <name type="scientific">Oesophagostomum dentatum</name>
    <name type="common">Nodular worm</name>
    <dbReference type="NCBI Taxonomy" id="61180"/>
    <lineage>
        <taxon>Eukaryota</taxon>
        <taxon>Metazoa</taxon>
        <taxon>Ecdysozoa</taxon>
        <taxon>Nematoda</taxon>
        <taxon>Chromadorea</taxon>
        <taxon>Rhabditida</taxon>
        <taxon>Rhabditina</taxon>
        <taxon>Rhabditomorpha</taxon>
        <taxon>Strongyloidea</taxon>
        <taxon>Strongylidae</taxon>
        <taxon>Oesophagostomum</taxon>
    </lineage>
</organism>
<accession>A0A0B1SDZ3</accession>
<keyword evidence="2" id="KW-1185">Reference proteome</keyword>
<protein>
    <submittedName>
        <fullName evidence="1">Uncharacterized protein</fullName>
    </submittedName>
</protein>
<sequence length="90" mass="10380">MYLCPYCSFSSCYSPASVKDHIKTKHNMFDPVPVDVRDEYTELIQSTYDQCFVDDSAPFLNRLFLKQVCAAFNQNSTYLWNESSLDDLAS</sequence>
<dbReference type="Proteomes" id="UP000053660">
    <property type="component" value="Unassembled WGS sequence"/>
</dbReference>